<dbReference type="EMBL" id="CAJNRD030001122">
    <property type="protein sequence ID" value="CAG5100514.1"/>
    <property type="molecule type" value="Genomic_DNA"/>
</dbReference>
<gene>
    <name evidence="1" type="ORF">HICCMSTLAB_LOCUS9592</name>
</gene>
<dbReference type="AlphaFoldDB" id="A0A8J2MPN4"/>
<accession>A0A8J2MPN4</accession>
<proteinExistence type="predicted"/>
<sequence length="89" mass="10004">MPNGGFHEGLEERGKGFRVQWVGALASSFRSNSKLKSLNIDSLPPIIINNVALPYVSQTKCLGLSLNNDLLWKNYVSQTVRKILMYTYT</sequence>
<keyword evidence="2" id="KW-1185">Reference proteome</keyword>
<evidence type="ECO:0000313" key="1">
    <source>
        <dbReference type="EMBL" id="CAG5100514.1"/>
    </source>
</evidence>
<organism evidence="1 2">
    <name type="scientific">Cotesia congregata</name>
    <name type="common">Parasitoid wasp</name>
    <name type="synonym">Apanteles congregatus</name>
    <dbReference type="NCBI Taxonomy" id="51543"/>
    <lineage>
        <taxon>Eukaryota</taxon>
        <taxon>Metazoa</taxon>
        <taxon>Ecdysozoa</taxon>
        <taxon>Arthropoda</taxon>
        <taxon>Hexapoda</taxon>
        <taxon>Insecta</taxon>
        <taxon>Pterygota</taxon>
        <taxon>Neoptera</taxon>
        <taxon>Endopterygota</taxon>
        <taxon>Hymenoptera</taxon>
        <taxon>Apocrita</taxon>
        <taxon>Ichneumonoidea</taxon>
        <taxon>Braconidae</taxon>
        <taxon>Microgastrinae</taxon>
        <taxon>Cotesia</taxon>
    </lineage>
</organism>
<name>A0A8J2MPN4_COTCN</name>
<evidence type="ECO:0000313" key="2">
    <source>
        <dbReference type="Proteomes" id="UP000786811"/>
    </source>
</evidence>
<dbReference type="OrthoDB" id="7694116at2759"/>
<dbReference type="Proteomes" id="UP000786811">
    <property type="component" value="Unassembled WGS sequence"/>
</dbReference>
<reference evidence="1" key="1">
    <citation type="submission" date="2021-04" db="EMBL/GenBank/DDBJ databases">
        <authorList>
            <person name="Chebbi M.A.C M."/>
        </authorList>
    </citation>
    <scope>NUCLEOTIDE SEQUENCE</scope>
</reference>
<protein>
    <submittedName>
        <fullName evidence="1">Uncharacterized protein</fullName>
    </submittedName>
</protein>
<comment type="caution">
    <text evidence="1">The sequence shown here is derived from an EMBL/GenBank/DDBJ whole genome shotgun (WGS) entry which is preliminary data.</text>
</comment>